<name>A0ABU2VTK4_9ACTN</name>
<dbReference type="SUPFAM" id="SSF47336">
    <property type="entry name" value="ACP-like"/>
    <property type="match status" value="3"/>
</dbReference>
<dbReference type="SMART" id="SM00823">
    <property type="entry name" value="PKS_PP"/>
    <property type="match status" value="3"/>
</dbReference>
<dbReference type="SUPFAM" id="SSF52777">
    <property type="entry name" value="CoA-dependent acyltransferases"/>
    <property type="match status" value="8"/>
</dbReference>
<dbReference type="InterPro" id="IPR036736">
    <property type="entry name" value="ACP-like_sf"/>
</dbReference>
<evidence type="ECO:0000313" key="7">
    <source>
        <dbReference type="EMBL" id="MDT0488929.1"/>
    </source>
</evidence>
<feature type="domain" description="Carrier" evidence="6">
    <location>
        <begin position="3563"/>
        <end position="3639"/>
    </location>
</feature>
<reference evidence="8" key="1">
    <citation type="submission" date="2023-07" db="EMBL/GenBank/DDBJ databases">
        <title>30 novel species of actinomycetes from the DSMZ collection.</title>
        <authorList>
            <person name="Nouioui I."/>
        </authorList>
    </citation>
    <scope>NUCLEOTIDE SEQUENCE [LARGE SCALE GENOMIC DNA]</scope>
    <source>
        <strain evidence="8">DSM 40932</strain>
    </source>
</reference>
<dbReference type="Gene3D" id="3.30.300.30">
    <property type="match status" value="3"/>
</dbReference>
<evidence type="ECO:0000256" key="1">
    <source>
        <dbReference type="ARBA" id="ARBA00001957"/>
    </source>
</evidence>
<dbReference type="InterPro" id="IPR042099">
    <property type="entry name" value="ANL_N_sf"/>
</dbReference>
<dbReference type="PROSITE" id="PS00455">
    <property type="entry name" value="AMP_BINDING"/>
    <property type="match status" value="2"/>
</dbReference>
<evidence type="ECO:0000256" key="4">
    <source>
        <dbReference type="ARBA" id="ARBA00022737"/>
    </source>
</evidence>
<dbReference type="PANTHER" id="PTHR45527">
    <property type="entry name" value="NONRIBOSOMAL PEPTIDE SYNTHETASE"/>
    <property type="match status" value="1"/>
</dbReference>
<keyword evidence="2" id="KW-0596">Phosphopantetheine</keyword>
<evidence type="ECO:0000259" key="6">
    <source>
        <dbReference type="PROSITE" id="PS50075"/>
    </source>
</evidence>
<dbReference type="CDD" id="cd17643">
    <property type="entry name" value="A_NRPS_Cytc1-like"/>
    <property type="match status" value="1"/>
</dbReference>
<dbReference type="PROSITE" id="PS50075">
    <property type="entry name" value="CARRIER"/>
    <property type="match status" value="3"/>
</dbReference>
<feature type="domain" description="Carrier" evidence="6">
    <location>
        <begin position="2143"/>
        <end position="2217"/>
    </location>
</feature>
<dbReference type="CDD" id="cd19543">
    <property type="entry name" value="DCL_NRPS"/>
    <property type="match status" value="1"/>
</dbReference>
<evidence type="ECO:0000256" key="3">
    <source>
        <dbReference type="ARBA" id="ARBA00022553"/>
    </source>
</evidence>
<dbReference type="InterPro" id="IPR000873">
    <property type="entry name" value="AMP-dep_synth/lig_dom"/>
</dbReference>
<evidence type="ECO:0000313" key="8">
    <source>
        <dbReference type="Proteomes" id="UP001180556"/>
    </source>
</evidence>
<dbReference type="InterPro" id="IPR009081">
    <property type="entry name" value="PP-bd_ACP"/>
</dbReference>
<gene>
    <name evidence="7" type="ORF">RM717_00230</name>
</gene>
<dbReference type="InterPro" id="IPR020845">
    <property type="entry name" value="AMP-binding_CS"/>
</dbReference>
<comment type="cofactor">
    <cofactor evidence="1">
        <name>pantetheine 4'-phosphate</name>
        <dbReference type="ChEBI" id="CHEBI:47942"/>
    </cofactor>
</comment>
<proteinExistence type="predicted"/>
<dbReference type="Gene3D" id="1.10.1200.10">
    <property type="entry name" value="ACP-like"/>
    <property type="match status" value="2"/>
</dbReference>
<dbReference type="InterPro" id="IPR029058">
    <property type="entry name" value="AB_hydrolase_fold"/>
</dbReference>
<dbReference type="InterPro" id="IPR010071">
    <property type="entry name" value="AA_adenyl_dom"/>
</dbReference>
<dbReference type="Gene3D" id="3.40.50.980">
    <property type="match status" value="2"/>
</dbReference>
<dbReference type="CDD" id="cd05930">
    <property type="entry name" value="A_NRPS"/>
    <property type="match status" value="1"/>
</dbReference>
<dbReference type="Pfam" id="PF13193">
    <property type="entry name" value="AMP-binding_C"/>
    <property type="match status" value="3"/>
</dbReference>
<keyword evidence="4" id="KW-0677">Repeat</keyword>
<dbReference type="Gene3D" id="3.40.50.12780">
    <property type="entry name" value="N-terminal domain of ligase-like"/>
    <property type="match status" value="2"/>
</dbReference>
<dbReference type="NCBIfam" id="NF003417">
    <property type="entry name" value="PRK04813.1"/>
    <property type="match status" value="3"/>
</dbReference>
<dbReference type="Gene3D" id="2.30.38.10">
    <property type="entry name" value="Luciferase, Domain 3"/>
    <property type="match status" value="1"/>
</dbReference>
<dbReference type="InterPro" id="IPR023213">
    <property type="entry name" value="CAT-like_dom_sf"/>
</dbReference>
<comment type="caution">
    <text evidence="7">The sequence shown here is derived from an EMBL/GenBank/DDBJ whole genome shotgun (WGS) entry which is preliminary data.</text>
</comment>
<dbReference type="SUPFAM" id="SSF56801">
    <property type="entry name" value="Acetyl-CoA synthetase-like"/>
    <property type="match status" value="3"/>
</dbReference>
<evidence type="ECO:0000256" key="2">
    <source>
        <dbReference type="ARBA" id="ARBA00022450"/>
    </source>
</evidence>
<dbReference type="InterPro" id="IPR025110">
    <property type="entry name" value="AMP-bd_C"/>
</dbReference>
<dbReference type="InterPro" id="IPR020806">
    <property type="entry name" value="PKS_PP-bd"/>
</dbReference>
<dbReference type="RefSeq" id="WP_311594876.1">
    <property type="nucleotide sequence ID" value="NZ_JAVRFG010000001.1"/>
</dbReference>
<dbReference type="InterPro" id="IPR006162">
    <property type="entry name" value="Ppantetheine_attach_site"/>
</dbReference>
<dbReference type="NCBIfam" id="TIGR01720">
    <property type="entry name" value="NRPS-para261"/>
    <property type="match status" value="1"/>
</dbReference>
<evidence type="ECO:0000256" key="5">
    <source>
        <dbReference type="ARBA" id="ARBA00023194"/>
    </source>
</evidence>
<organism evidence="7 8">
    <name type="scientific">Streptomyces stephensoniae</name>
    <dbReference type="NCBI Taxonomy" id="3375367"/>
    <lineage>
        <taxon>Bacteria</taxon>
        <taxon>Bacillati</taxon>
        <taxon>Actinomycetota</taxon>
        <taxon>Actinomycetes</taxon>
        <taxon>Kitasatosporales</taxon>
        <taxon>Streptomycetaceae</taxon>
        <taxon>Streptomyces</taxon>
    </lineage>
</organism>
<dbReference type="Gene3D" id="3.30.559.30">
    <property type="entry name" value="Nonribosomal peptide synthetase, condensation domain"/>
    <property type="match status" value="4"/>
</dbReference>
<dbReference type="NCBIfam" id="TIGR01733">
    <property type="entry name" value="AA-adenyl-dom"/>
    <property type="match status" value="3"/>
</dbReference>
<dbReference type="Proteomes" id="UP001180556">
    <property type="component" value="Unassembled WGS sequence"/>
</dbReference>
<feature type="domain" description="Carrier" evidence="6">
    <location>
        <begin position="644"/>
        <end position="718"/>
    </location>
</feature>
<keyword evidence="3" id="KW-0597">Phosphoprotein</keyword>
<dbReference type="InterPro" id="IPR001242">
    <property type="entry name" value="Condensation_dom"/>
</dbReference>
<protein>
    <submittedName>
        <fullName evidence="7">Amino acid adenylation domain-containing protein</fullName>
    </submittedName>
</protein>
<dbReference type="PROSITE" id="PS00012">
    <property type="entry name" value="PHOSPHOPANTETHEINE"/>
    <property type="match status" value="2"/>
</dbReference>
<dbReference type="InterPro" id="IPR010060">
    <property type="entry name" value="NRPS_synth"/>
</dbReference>
<dbReference type="Pfam" id="PF00668">
    <property type="entry name" value="Condensation"/>
    <property type="match status" value="4"/>
</dbReference>
<sequence>MTEPAAPHVLLSPTHFADVRRRVGDYGDRTVAEACAIALAYWATGTGPDGIDLTPATSFADVLGWADNGGGGQPGWEVGADGLSITVPDGVRPAEAQLALDDLAAFPDRPVGTVGPSGIAARIATLAGWNDNRADRVRPTIMEMFREQARHRPDAVAVVDERRTLTYREVDQKSAQLAHHLIGRGLGSEQVVGISLGRSAEMVIGLLAVLRAQGAFVPLDPQWPAARRAVVIEDARVVLQLNGSGEPDPAEPDAVAVDLGNWAYGSCPAKAPDTAVHGTSLAYVIFTSGSTGRPKGAMIRHEAISERLLWQREEILRFGHDDASLFKAPLSFDISINEIFLPLVSGGRLVILRPGGERDPHHLLSVIAEHRVTFTYLVSSMLDVLLEIAGDSDRLDSLRHVWCGGEVLTPELYERFRTRLDIPMYHGYGPAETTIGVSHVIYRGAAERLSTSIGKANPNTQLYVLDEELRPVPVGVGGELYVGGLLLGRGYVNAPGLTASRFVANPFAADGSRLYRTGDLARYAPDGSLDFLGRADNQIKIRGMRLEIEDVEASLAEHPRVRHTCVVARKNSAGGTYLVGYVIPSTGDEELTADEVKAWATTHMVEYMVPAHLVVLREFPLTANGKLDRAALPEPPAATGTLAAPGTENERLVCAAVAAVLRVDEVGVDQNFFQLGGDSILAISLLSALREVGLHVSARQIFSNADVGALAAVASREDISTVDHGDEPTGPVTGPPVVQWLGETTDAIDGFVQSVVLNTPAGLTADALDRILAAVLDRHDMLRARLVRGERWSFDIPRPGGAAVGWQESEAPLEECVERATEGLDPDNGVMLRAVWRRADRQLVLVAHHVVIDGVSWRILMDDLATAWHRYTAEEPVELPPTGTSFRRWTQLLGRAALAADRTPFRRALPGADAPIGRRALTGADTVARERTRTVSLGAKETASLLGDIPAKFHAGVNDVLLTALAVALARWRRDLGQDQTFAHIELEGHGREGRFVAGTAGFEPELSRTVGWFTTLFPVTVDPGPAADPTAPAYLATALKAVKEDLARIPDNGVSYGALHYLTGTRLDVPAPQVLFNYLGRYDAGASGDWQLAGATGQLGEKRDPRMRLPRALEFNAIAEPDSSGAYELVTTISWPDGVFTDEDITTLGGYFRSALTALAALEEGGHTPSDFPLVPLTQADVDDLDSAELRDILPLTPLQEGLYFHSVFDGDATGSYVEQQLLTLRGEVDADRLAAAATRLLTLHPNLAARFTALADGRVVSVVESGTRAPFTALDRPGLTDEEIRELAERDRRAGFDLATGPLMRYTLIRAGSGRTVLVQTVHHIIADGWSVPPMLRALLAEYHAPGSVHPRGGYRDYLAWLAEQDQDESDRVWREELAGLSGPSLVAEGHTPSERFADIAVQPADDIDIAARSAGVPLSVAVHSAWAVTLGGILHGRDVVFGSTVSGRDAGVPGIRDMVGLFINTIPVRARWTATDTAYDLLTAVKEHQSTVLAHQHVSLARIGRQSGATGREGGTGSLFDTLVVFDVATDADALRGPDDTLVITGIVNEGAPHYPLTLVVERADDGRPRFSLIYDGELLRREGAEAILATFTRTLTELLSRPDAPVDALAAPGTGRTPEQITPATLGELFDAAAHRDPAATAVTQCALDGGTRSFTYGELAAEKDKLARSLRAAGVRPGHRVAVAVPRSLEQVTALIAVVTAGGAYVPLDLAHPDERLAYILADAAPQVVLVDREHRDRFTRLLERAGVGARVLVQGDSLPPADTTAAPGAGPQDPAYVIYTSGSTGRPKGVVVPHSAVVTLLANTRPDMGFGPDDVWVQFHSFSFDFAVWELWGALVHGGELLVPEYALTRSPVDFHRLVRERGVTVLNQTPSAFYQFIEAGLHADEPVTALRRIIFGGEALDLGRLRGWAERHGTTSPELVNMYGITETTVHVTHRVLTDEDFARGGDTSPIGGPIPGLATYLLDDRLRPVPPGRVGAIYVAGDQVSLGYLGRPGLTAARFVANPFTGDGSRMYHTGDLARRTLDGELEFAGRADDQVQLKGFRIELGEVEGAIRELAGVVDAAVTVADSGDHLVAHVVGEPPADLTALLSARLPAHMVPGRVLPVDALPLTVNGKLDREALTERAAATEQDGGRAAPGGSRLTALVGIFADALPGATVDADTDFFGAGGDSIIAITVINRARALGLPIAPRDVFLLKTPRALAAHLATSAPEAAPAPAARREDGPLPLTPIMLRQRELGGSLARFAQARTLVAADGTGLADIRRAANAVVAAHPALRLRLRVEHGVWALRTEPAREATVTTPDTADATAAANEAAGRLAPEAGDVVAFSWLAATRTLVVTAHHLAVDAVSWLILLDDLATALDGSVLPPPTTPYAEYAEALAVRSTGPIDDLGYWITTLRAPAPLPEPTELRETTVTLPPDVSDLVTRTAPAALGTGLTELLCGALRTALTHTQPTPTDLAIDLERHGRVPAEEHHDYTRTVGWFTSIAPVRLTPHTDPVAAAREVADRQPDEEGHTAYGRLRYLNPQTAPLLTERPRVLFNYLGRGGESQAPRITGGEPNSPYAVEVNAWTDDATGSLHAAFTLAAGIPDTITGHWLAALTRIGEAAATAERTAPVTPLQRGLFFQAQLAGAAGHYVAQSWFTFARRLDTDALAEALAYVIARHPVVGAGFTTDADGNPVQLLKAGRRIDVRTVRPATDAEVDDLRTRDRERGFDPGEPPLIRVTVVRLPDGRDGLLLSYHLLLWDGWSREIVLRDLFDAYEAVVAGEPWDTTPAVPGFEEYARTLAARDPAVSERFWADHLAGLPGPTLLAGPAPALSEELPRPLVRTLSAELTELLGEAARLHGVTLNSVLTGAFGLLLGARTGRSDAVFGVTVSGREGEGHGDIVGVLLNTVPMWTRARPDETVGAYLSRVQEARVAAMDHEHLGLGEIQRASGHDTLFDNLFVLQNFLDLDAFAAMNARHGITSVQADDSTHYPYTWVVTPGDRLTVKLEHRHGDPGSARLLLDDYLRVLEDVARSTTGLMGALPGLGPDPEPAPRTEVGTDTVVDRFDLAADRDPERIALVAGGATMTFAQLRDRSRAVAGVLARRGIGPETTVGLAIPRSLDWIAALFAVLRVGAAYVPLELDHPDERIAAIVEDAQPEVILTVSGVSPRLTGELIELDRPLPEAEPYVTFAPGDPDRLRHPAYTIYTSGSTGKPKGVVTEYAGLTNMLINHQRRIFEPVLAEHGHRTFRIAHTVSFAFDMSWEELLWLADGHEVHICDEELRRDAPRLVEYCGEHAIDVVNVTPTYAQQLIAEGLLDNPERRPPLVLLGGEAVTPTLWQRLAETEGTVGYNLYGPTEYTINTLGVGTFECQDPVVGVAIDNTEVYVLDPWLRPLPDGAPGELYVAGIGIARGYLGQSAQTAHRFVACPFGAPGERMYRTGDLVIRRPDGNIVYLGRTDQQVKIRGHRVEPGEVEAVFAAHPAVRFVAAVAQPDPQVDGAYRLAAYLVLEGAELAQVAGEVSAGLPDFLRPTHFARVDSIPLTVNGKADTKALPEARPLGALTTAGERGPETETETAVCEFFAEALDLDDDEVSAVSDFVSLGGHSMLAVRLIGLLRREYGPVITIRDLFTLRTPEAIARHLDEN</sequence>
<dbReference type="CDD" id="cd17646">
    <property type="entry name" value="A_NRPS_AB3403-like"/>
    <property type="match status" value="1"/>
</dbReference>
<dbReference type="Gene3D" id="3.30.559.10">
    <property type="entry name" value="Chloramphenicol acetyltransferase-like domain"/>
    <property type="match status" value="4"/>
</dbReference>
<keyword evidence="5" id="KW-0045">Antibiotic biosynthesis</keyword>
<dbReference type="Pfam" id="PF00550">
    <property type="entry name" value="PP-binding"/>
    <property type="match status" value="3"/>
</dbReference>
<dbReference type="EMBL" id="JAVRFG010000001">
    <property type="protein sequence ID" value="MDT0488929.1"/>
    <property type="molecule type" value="Genomic_DNA"/>
</dbReference>
<dbReference type="PANTHER" id="PTHR45527:SF1">
    <property type="entry name" value="FATTY ACID SYNTHASE"/>
    <property type="match status" value="1"/>
</dbReference>
<keyword evidence="8" id="KW-1185">Reference proteome</keyword>
<dbReference type="Gene3D" id="3.40.50.1820">
    <property type="entry name" value="alpha/beta hydrolase"/>
    <property type="match status" value="1"/>
</dbReference>
<dbReference type="Pfam" id="PF00501">
    <property type="entry name" value="AMP-binding"/>
    <property type="match status" value="3"/>
</dbReference>
<dbReference type="InterPro" id="IPR045851">
    <property type="entry name" value="AMP-bd_C_sf"/>
</dbReference>
<accession>A0ABU2VTK4</accession>